<organism evidence="7 8">
    <name type="scientific">Nakaseomyces bracarensis</name>
    <dbReference type="NCBI Taxonomy" id="273131"/>
    <lineage>
        <taxon>Eukaryota</taxon>
        <taxon>Fungi</taxon>
        <taxon>Dikarya</taxon>
        <taxon>Ascomycota</taxon>
        <taxon>Saccharomycotina</taxon>
        <taxon>Saccharomycetes</taxon>
        <taxon>Saccharomycetales</taxon>
        <taxon>Saccharomycetaceae</taxon>
        <taxon>Nakaseomyces</taxon>
    </lineage>
</organism>
<dbReference type="PANTHER" id="PTHR12936:SF0">
    <property type="entry name" value="ANAPHASE-PROMOTING COMPLEX SUBUNIT 10"/>
    <property type="match status" value="1"/>
</dbReference>
<keyword evidence="8" id="KW-1185">Reference proteome</keyword>
<accession>A0ABR4NUK3</accession>
<evidence type="ECO:0000256" key="3">
    <source>
        <dbReference type="ARBA" id="ARBA00022776"/>
    </source>
</evidence>
<dbReference type="SUPFAM" id="SSF49785">
    <property type="entry name" value="Galactose-binding domain-like"/>
    <property type="match status" value="1"/>
</dbReference>
<reference evidence="7 8" key="1">
    <citation type="submission" date="2024-05" db="EMBL/GenBank/DDBJ databases">
        <title>Long read based assembly of the Candida bracarensis genome reveals expanded adhesin content.</title>
        <authorList>
            <person name="Marcet-Houben M."/>
            <person name="Ksiezopolska E."/>
            <person name="Gabaldon T."/>
        </authorList>
    </citation>
    <scope>NUCLEOTIDE SEQUENCE [LARGE SCALE GENOMIC DNA]</scope>
    <source>
        <strain evidence="7 8">CBM6</strain>
    </source>
</reference>
<keyword evidence="2" id="KW-0132">Cell division</keyword>
<dbReference type="PANTHER" id="PTHR12936">
    <property type="entry name" value="ANAPHASE-PROMOTING COMPLEX 10"/>
    <property type="match status" value="1"/>
</dbReference>
<evidence type="ECO:0000313" key="7">
    <source>
        <dbReference type="EMBL" id="KAL3232392.1"/>
    </source>
</evidence>
<dbReference type="Gene3D" id="2.60.120.260">
    <property type="entry name" value="Galactose-binding domain-like"/>
    <property type="match status" value="1"/>
</dbReference>
<dbReference type="CDD" id="cd08366">
    <property type="entry name" value="APC10"/>
    <property type="match status" value="1"/>
</dbReference>
<keyword evidence="4" id="KW-0833">Ubl conjugation pathway</keyword>
<name>A0ABR4NUK3_9SACH</name>
<proteinExistence type="inferred from homology"/>
<dbReference type="InterPro" id="IPR004939">
    <property type="entry name" value="APC_su10/DOC_dom"/>
</dbReference>
<evidence type="ECO:0000256" key="2">
    <source>
        <dbReference type="ARBA" id="ARBA00022618"/>
    </source>
</evidence>
<comment type="caution">
    <text evidence="7">The sequence shown here is derived from an EMBL/GenBank/DDBJ whole genome shotgun (WGS) entry which is preliminary data.</text>
</comment>
<dbReference type="InterPro" id="IPR008979">
    <property type="entry name" value="Galactose-bd-like_sf"/>
</dbReference>
<dbReference type="EMBL" id="JBEVYD010000005">
    <property type="protein sequence ID" value="KAL3232392.1"/>
    <property type="molecule type" value="Genomic_DNA"/>
</dbReference>
<evidence type="ECO:0000256" key="5">
    <source>
        <dbReference type="ARBA" id="ARBA00023306"/>
    </source>
</evidence>
<feature type="domain" description="DOC" evidence="6">
    <location>
        <begin position="59"/>
        <end position="245"/>
    </location>
</feature>
<sequence>MSDVEFKQFLDQLVPENIMVPVKLPMKPARLVIDENLYNKNPDLYINGVYDERVVDNDGNPETISSRYRAGLQILDDHDFSNVTHLAYWKASSFKSGNGIANAIDDNFDSFWQSDGIQPHTVEVYFSKRMDIVLIAMFLTLSADESYTPRIINIHAGHSPSDAVFYKTLEVNNVNGWVALTFEDNLPREQLLKCQYLRFTFPINHENGKDTHLRGIRIYTQSKDKNTQQDVPRLQPSLKTLDEFSLR</sequence>
<evidence type="ECO:0000259" key="6">
    <source>
        <dbReference type="PROSITE" id="PS51284"/>
    </source>
</evidence>
<dbReference type="Pfam" id="PF03256">
    <property type="entry name" value="ANAPC10"/>
    <property type="match status" value="1"/>
</dbReference>
<evidence type="ECO:0000313" key="8">
    <source>
        <dbReference type="Proteomes" id="UP001623330"/>
    </source>
</evidence>
<keyword evidence="5" id="KW-0131">Cell cycle</keyword>
<dbReference type="PROSITE" id="PS51284">
    <property type="entry name" value="DOC"/>
    <property type="match status" value="1"/>
</dbReference>
<keyword evidence="3" id="KW-0498">Mitosis</keyword>
<dbReference type="Proteomes" id="UP001623330">
    <property type="component" value="Unassembled WGS sequence"/>
</dbReference>
<evidence type="ECO:0000256" key="1">
    <source>
        <dbReference type="ARBA" id="ARBA00006762"/>
    </source>
</evidence>
<dbReference type="InterPro" id="IPR016901">
    <property type="entry name" value="APC10/Doc1"/>
</dbReference>
<evidence type="ECO:0000256" key="4">
    <source>
        <dbReference type="ARBA" id="ARBA00022786"/>
    </source>
</evidence>
<comment type="similarity">
    <text evidence="1">Belongs to the APC10 family.</text>
</comment>
<gene>
    <name evidence="7" type="ORF">RNJ44_04308</name>
</gene>
<protein>
    <recommendedName>
        <fullName evidence="6">DOC domain-containing protein</fullName>
    </recommendedName>
</protein>
<dbReference type="SMART" id="SM01337">
    <property type="entry name" value="APC10"/>
    <property type="match status" value="1"/>
</dbReference>